<dbReference type="HOGENOM" id="CLU_115684_0_0_1"/>
<feature type="transmembrane region" description="Helical" evidence="1">
    <location>
        <begin position="137"/>
        <end position="161"/>
    </location>
</feature>
<evidence type="ECO:0000313" key="3">
    <source>
        <dbReference type="Proteomes" id="UP000054097"/>
    </source>
</evidence>
<keyword evidence="1" id="KW-1133">Transmembrane helix</keyword>
<keyword evidence="1" id="KW-0472">Membrane</keyword>
<protein>
    <submittedName>
        <fullName evidence="2">Uncharacterized protein</fullName>
    </submittedName>
</protein>
<evidence type="ECO:0000313" key="2">
    <source>
        <dbReference type="EMBL" id="KIM28650.1"/>
    </source>
</evidence>
<keyword evidence="3" id="KW-1185">Reference proteome</keyword>
<keyword evidence="1" id="KW-0812">Transmembrane</keyword>
<sequence>MSFLIVPALFIAFAGAGLAFLGFLHVLTGQAILRATLLDGYDFSLETGMQVGAVGGAIVTPAVILFNMATSVCFPPEVDALGNRRHVSWPERTLTTIFELAKGTAFGAAVGAVGSAVLRLHGHVTMDPLHAARAGALGAAILGPGVMVALFVGGTVLVMIIQALPCSLGYWDNRTVNTTP</sequence>
<reference evidence="3" key="2">
    <citation type="submission" date="2015-01" db="EMBL/GenBank/DDBJ databases">
        <title>Evolutionary Origins and Diversification of the Mycorrhizal Mutualists.</title>
        <authorList>
            <consortium name="DOE Joint Genome Institute"/>
            <consortium name="Mycorrhizal Genomics Consortium"/>
            <person name="Kohler A."/>
            <person name="Kuo A."/>
            <person name="Nagy L.G."/>
            <person name="Floudas D."/>
            <person name="Copeland A."/>
            <person name="Barry K.W."/>
            <person name="Cichocki N."/>
            <person name="Veneault-Fourrey C."/>
            <person name="LaButti K."/>
            <person name="Lindquist E.A."/>
            <person name="Lipzen A."/>
            <person name="Lundell T."/>
            <person name="Morin E."/>
            <person name="Murat C."/>
            <person name="Riley R."/>
            <person name="Ohm R."/>
            <person name="Sun H."/>
            <person name="Tunlid A."/>
            <person name="Henrissat B."/>
            <person name="Grigoriev I.V."/>
            <person name="Hibbett D.S."/>
            <person name="Martin F."/>
        </authorList>
    </citation>
    <scope>NUCLEOTIDE SEQUENCE [LARGE SCALE GENOMIC DNA]</scope>
    <source>
        <strain evidence="3">MAFF 305830</strain>
    </source>
</reference>
<dbReference type="Proteomes" id="UP000054097">
    <property type="component" value="Unassembled WGS sequence"/>
</dbReference>
<dbReference type="EMBL" id="KN824292">
    <property type="protein sequence ID" value="KIM28650.1"/>
    <property type="molecule type" value="Genomic_DNA"/>
</dbReference>
<accession>A0A0C3AVV3</accession>
<organism evidence="2 3">
    <name type="scientific">Serendipita vermifera MAFF 305830</name>
    <dbReference type="NCBI Taxonomy" id="933852"/>
    <lineage>
        <taxon>Eukaryota</taxon>
        <taxon>Fungi</taxon>
        <taxon>Dikarya</taxon>
        <taxon>Basidiomycota</taxon>
        <taxon>Agaricomycotina</taxon>
        <taxon>Agaricomycetes</taxon>
        <taxon>Sebacinales</taxon>
        <taxon>Serendipitaceae</taxon>
        <taxon>Serendipita</taxon>
    </lineage>
</organism>
<feature type="transmembrane region" description="Helical" evidence="1">
    <location>
        <begin position="94"/>
        <end position="117"/>
    </location>
</feature>
<evidence type="ECO:0000256" key="1">
    <source>
        <dbReference type="SAM" id="Phobius"/>
    </source>
</evidence>
<feature type="transmembrane region" description="Helical" evidence="1">
    <location>
        <begin position="53"/>
        <end position="74"/>
    </location>
</feature>
<dbReference type="AlphaFoldDB" id="A0A0C3AVV3"/>
<proteinExistence type="predicted"/>
<name>A0A0C3AVV3_SERVB</name>
<gene>
    <name evidence="2" type="ORF">M408DRAFT_329401</name>
</gene>
<reference evidence="2 3" key="1">
    <citation type="submission" date="2014-04" db="EMBL/GenBank/DDBJ databases">
        <authorList>
            <consortium name="DOE Joint Genome Institute"/>
            <person name="Kuo A."/>
            <person name="Zuccaro A."/>
            <person name="Kohler A."/>
            <person name="Nagy L.G."/>
            <person name="Floudas D."/>
            <person name="Copeland A."/>
            <person name="Barry K.W."/>
            <person name="Cichocki N."/>
            <person name="Veneault-Fourrey C."/>
            <person name="LaButti K."/>
            <person name="Lindquist E.A."/>
            <person name="Lipzen A."/>
            <person name="Lundell T."/>
            <person name="Morin E."/>
            <person name="Murat C."/>
            <person name="Sun H."/>
            <person name="Tunlid A."/>
            <person name="Henrissat B."/>
            <person name="Grigoriev I.V."/>
            <person name="Hibbett D.S."/>
            <person name="Martin F."/>
            <person name="Nordberg H.P."/>
            <person name="Cantor M.N."/>
            <person name="Hua S.X."/>
        </authorList>
    </citation>
    <scope>NUCLEOTIDE SEQUENCE [LARGE SCALE GENOMIC DNA]</scope>
    <source>
        <strain evidence="2 3">MAFF 305830</strain>
    </source>
</reference>